<accession>A0A7G2IHL3</accession>
<dbReference type="EMBL" id="CBWP010000014">
    <property type="protein sequence ID" value="CDL36565.1"/>
    <property type="molecule type" value="Genomic_DNA"/>
</dbReference>
<reference evidence="1 2" key="1">
    <citation type="submission" date="2013-10" db="EMBL/GenBank/DDBJ databases">
        <title>Antibiotic resistance diversity of beta-lactamase producers in the General Hospital Vienna.</title>
        <authorList>
            <person name="Barisic I."/>
            <person name="Mitteregger D."/>
            <person name="Hirschl A.M."/>
            <person name="Noehammer C."/>
            <person name="Wiesinger-Mayr H."/>
        </authorList>
    </citation>
    <scope>NUCLEOTIDE SEQUENCE [LARGE SCALE GENOMIC DNA]</scope>
    <source>
        <strain evidence="1 2">ISC11</strain>
    </source>
</reference>
<name>A0A7G2IHL3_CITFR</name>
<dbReference type="AlphaFoldDB" id="A0A7G2IHL3"/>
<evidence type="ECO:0000313" key="2">
    <source>
        <dbReference type="Proteomes" id="UP000019194"/>
    </source>
</evidence>
<dbReference type="Proteomes" id="UP000019194">
    <property type="component" value="Unassembled WGS sequence"/>
</dbReference>
<evidence type="ECO:0000313" key="1">
    <source>
        <dbReference type="EMBL" id="CDL36565.1"/>
    </source>
</evidence>
<proteinExistence type="predicted"/>
<sequence length="41" mass="4662">MDTDDICVAQRFELQLNEFSKNKELTLLGGALLSLMVMFLI</sequence>
<protein>
    <submittedName>
        <fullName evidence="1">Uncharacterized protein</fullName>
    </submittedName>
</protein>
<comment type="caution">
    <text evidence="1">The sequence shown here is derived from an EMBL/GenBank/DDBJ whole genome shotgun (WGS) entry which is preliminary data.</text>
</comment>
<organism evidence="1 2">
    <name type="scientific">Citrobacter freundii</name>
    <dbReference type="NCBI Taxonomy" id="546"/>
    <lineage>
        <taxon>Bacteria</taxon>
        <taxon>Pseudomonadati</taxon>
        <taxon>Pseudomonadota</taxon>
        <taxon>Gammaproteobacteria</taxon>
        <taxon>Enterobacterales</taxon>
        <taxon>Enterobacteriaceae</taxon>
        <taxon>Citrobacter</taxon>
        <taxon>Citrobacter freundii complex</taxon>
    </lineage>
</organism>